<dbReference type="OrthoDB" id="9806869at2"/>
<dbReference type="KEGG" id="gph:GEMMAAP_06275"/>
<dbReference type="RefSeq" id="WP_026850298.1">
    <property type="nucleotide sequence ID" value="NZ_CP011454.1"/>
</dbReference>
<evidence type="ECO:0000313" key="1">
    <source>
        <dbReference type="EMBL" id="AMW04560.1"/>
    </source>
</evidence>
<name>A0A143BJA3_9BACT</name>
<dbReference type="STRING" id="1379270.GEMMAAP_06275"/>
<reference evidence="1 2" key="2">
    <citation type="journal article" date="2016" name="Environ. Microbiol. Rep.">
        <title>Metagenomic evidence for the presence of phototrophic Gemmatimonadetes bacteria in diverse environments.</title>
        <authorList>
            <person name="Zeng Y."/>
            <person name="Baumbach J."/>
            <person name="Barbosa E.G."/>
            <person name="Azevedo V."/>
            <person name="Zhang C."/>
            <person name="Koblizek M."/>
        </authorList>
    </citation>
    <scope>NUCLEOTIDE SEQUENCE [LARGE SCALE GENOMIC DNA]</scope>
    <source>
        <strain evidence="1 2">AP64</strain>
    </source>
</reference>
<dbReference type="Proteomes" id="UP000076404">
    <property type="component" value="Chromosome"/>
</dbReference>
<evidence type="ECO:0000313" key="2">
    <source>
        <dbReference type="Proteomes" id="UP000076404"/>
    </source>
</evidence>
<dbReference type="NCBIfam" id="TIGR04256">
    <property type="entry name" value="GxxExxY"/>
    <property type="match status" value="1"/>
</dbReference>
<dbReference type="eggNOG" id="COG0614">
    <property type="taxonomic scope" value="Bacteria"/>
</dbReference>
<dbReference type="Pfam" id="PF13366">
    <property type="entry name" value="PDDEXK_3"/>
    <property type="match status" value="1"/>
</dbReference>
<dbReference type="InterPro" id="IPR026350">
    <property type="entry name" value="GxxExxY"/>
</dbReference>
<organism evidence="1 2">
    <name type="scientific">Gemmatimonas phototrophica</name>
    <dbReference type="NCBI Taxonomy" id="1379270"/>
    <lineage>
        <taxon>Bacteria</taxon>
        <taxon>Pseudomonadati</taxon>
        <taxon>Gemmatimonadota</taxon>
        <taxon>Gemmatimonadia</taxon>
        <taxon>Gemmatimonadales</taxon>
        <taxon>Gemmatimonadaceae</taxon>
        <taxon>Gemmatimonas</taxon>
    </lineage>
</organism>
<evidence type="ECO:0008006" key="3">
    <source>
        <dbReference type="Google" id="ProtNLM"/>
    </source>
</evidence>
<sequence>MFDDSHLDQITENIVDACIQIHRDLGPGLFESVYEVLLADELERGGHKVERQKELPLTYRGRILEHAFRIDILVDQRVVIEVKATEKSARIHARQLLTYLRILRLPVGLVANFGLDRMIDGINRINNARMVP</sequence>
<accession>A0A143BJA3</accession>
<dbReference type="EMBL" id="CP011454">
    <property type="protein sequence ID" value="AMW04560.1"/>
    <property type="molecule type" value="Genomic_DNA"/>
</dbReference>
<gene>
    <name evidence="1" type="ORF">GEMMAAP_06275</name>
</gene>
<protein>
    <recommendedName>
        <fullName evidence="3">GxxExxY protein</fullName>
    </recommendedName>
</protein>
<proteinExistence type="predicted"/>
<reference evidence="1 2" key="1">
    <citation type="journal article" date="2014" name="Proc. Natl. Acad. Sci. U.S.A.">
        <title>Functional type 2 photosynthetic reaction centers found in the rare bacterial phylum Gemmatimonadetes.</title>
        <authorList>
            <person name="Zeng Y."/>
            <person name="Feng F."/>
            <person name="Medova H."/>
            <person name="Dean J."/>
            <person name="Koblizek M."/>
        </authorList>
    </citation>
    <scope>NUCLEOTIDE SEQUENCE [LARGE SCALE GENOMIC DNA]</scope>
    <source>
        <strain evidence="1 2">AP64</strain>
    </source>
</reference>
<dbReference type="AlphaFoldDB" id="A0A143BJA3"/>
<keyword evidence="2" id="KW-1185">Reference proteome</keyword>